<gene>
    <name evidence="8" type="ORF">QTG54_016393</name>
</gene>
<accession>A0AAD9D4Q4</accession>
<dbReference type="Proteomes" id="UP001224775">
    <property type="component" value="Unassembled WGS sequence"/>
</dbReference>
<dbReference type="GO" id="GO:0005737">
    <property type="term" value="C:cytoplasm"/>
    <property type="evidence" value="ECO:0007669"/>
    <property type="project" value="UniProtKB-ARBA"/>
</dbReference>
<evidence type="ECO:0000256" key="2">
    <source>
        <dbReference type="ARBA" id="ARBA00005227"/>
    </source>
</evidence>
<evidence type="ECO:0000256" key="6">
    <source>
        <dbReference type="ARBA" id="ARBA00023136"/>
    </source>
</evidence>
<dbReference type="Pfam" id="PF02990">
    <property type="entry name" value="EMP70"/>
    <property type="match status" value="1"/>
</dbReference>
<keyword evidence="4 7" id="KW-0732">Signal</keyword>
<feature type="transmembrane region" description="Helical" evidence="7">
    <location>
        <begin position="281"/>
        <end position="303"/>
    </location>
</feature>
<keyword evidence="6 7" id="KW-0472">Membrane</keyword>
<evidence type="ECO:0000256" key="7">
    <source>
        <dbReference type="RuleBase" id="RU363079"/>
    </source>
</evidence>
<organism evidence="8 9">
    <name type="scientific">Skeletonema marinoi</name>
    <dbReference type="NCBI Taxonomy" id="267567"/>
    <lineage>
        <taxon>Eukaryota</taxon>
        <taxon>Sar</taxon>
        <taxon>Stramenopiles</taxon>
        <taxon>Ochrophyta</taxon>
        <taxon>Bacillariophyta</taxon>
        <taxon>Coscinodiscophyceae</taxon>
        <taxon>Thalassiosirophycidae</taxon>
        <taxon>Thalassiosirales</taxon>
        <taxon>Skeletonemataceae</taxon>
        <taxon>Skeletonema</taxon>
        <taxon>Skeletonema marinoi-dohrnii complex</taxon>
    </lineage>
</organism>
<evidence type="ECO:0000256" key="4">
    <source>
        <dbReference type="ARBA" id="ARBA00022729"/>
    </source>
</evidence>
<evidence type="ECO:0000256" key="1">
    <source>
        <dbReference type="ARBA" id="ARBA00004141"/>
    </source>
</evidence>
<feature type="chain" id="PRO_5041780590" description="Transmembrane 9 superfamily member" evidence="7">
    <location>
        <begin position="22"/>
        <end position="449"/>
    </location>
</feature>
<comment type="subcellular location">
    <subcellularLocation>
        <location evidence="1">Membrane</location>
        <topology evidence="1">Multi-pass membrane protein</topology>
    </subcellularLocation>
</comment>
<keyword evidence="9" id="KW-1185">Reference proteome</keyword>
<dbReference type="EMBL" id="JATAAI010000056">
    <property type="protein sequence ID" value="KAK1732855.1"/>
    <property type="molecule type" value="Genomic_DNA"/>
</dbReference>
<evidence type="ECO:0000256" key="3">
    <source>
        <dbReference type="ARBA" id="ARBA00022692"/>
    </source>
</evidence>
<keyword evidence="3 7" id="KW-0812">Transmembrane</keyword>
<reference evidence="8" key="1">
    <citation type="submission" date="2023-06" db="EMBL/GenBank/DDBJ databases">
        <title>Survivors Of The Sea: Transcriptome response of Skeletonema marinoi to long-term dormancy.</title>
        <authorList>
            <person name="Pinder M.I.M."/>
            <person name="Kourtchenko O."/>
            <person name="Robertson E.K."/>
            <person name="Larsson T."/>
            <person name="Maumus F."/>
            <person name="Osuna-Cruz C.M."/>
            <person name="Vancaester E."/>
            <person name="Stenow R."/>
            <person name="Vandepoele K."/>
            <person name="Ploug H."/>
            <person name="Bruchert V."/>
            <person name="Godhe A."/>
            <person name="Topel M."/>
        </authorList>
    </citation>
    <scope>NUCLEOTIDE SEQUENCE</scope>
    <source>
        <strain evidence="8">R05AC</strain>
    </source>
</reference>
<dbReference type="InterPro" id="IPR004240">
    <property type="entry name" value="EMP70"/>
</dbReference>
<evidence type="ECO:0000313" key="9">
    <source>
        <dbReference type="Proteomes" id="UP001224775"/>
    </source>
</evidence>
<dbReference type="GO" id="GO:0072657">
    <property type="term" value="P:protein localization to membrane"/>
    <property type="evidence" value="ECO:0007669"/>
    <property type="project" value="TreeGrafter"/>
</dbReference>
<comment type="similarity">
    <text evidence="2 7">Belongs to the nonaspanin (TM9SF) (TC 9.A.2) family.</text>
</comment>
<dbReference type="PANTHER" id="PTHR10766:SF111">
    <property type="entry name" value="TRANSMEMBRANE 9 SUPERFAMILY MEMBER 2"/>
    <property type="match status" value="1"/>
</dbReference>
<name>A0AAD9D4Q4_9STRA</name>
<dbReference type="PANTHER" id="PTHR10766">
    <property type="entry name" value="TRANSMEMBRANE 9 SUPERFAMILY PROTEIN"/>
    <property type="match status" value="1"/>
</dbReference>
<dbReference type="GO" id="GO:0016020">
    <property type="term" value="C:membrane"/>
    <property type="evidence" value="ECO:0007669"/>
    <property type="project" value="UniProtKB-SubCell"/>
</dbReference>
<evidence type="ECO:0000313" key="8">
    <source>
        <dbReference type="EMBL" id="KAK1732855.1"/>
    </source>
</evidence>
<feature type="signal peptide" evidence="7">
    <location>
        <begin position="1"/>
        <end position="21"/>
    </location>
</feature>
<sequence length="449" mass="50876">MRSFAAKASVAAVAFLRTCHGFYVPGVKPHEFLPGEEVPMKVNSLTSIHTQLPKDFYRLPFCRPTGGPKMASENLGEFLTGNKIQNSAYSINMLREVFCQVLCQVTLTPIEAKSLATHIKYGYHNNWIIDNLPGASVGLTGSGHHQTHYAGGFPIGFITQDSPEAFVYNHVNIILEYHNPEGKEGHRVVGFAVEPMSINHHYAGGFQWDGMSSDGFTKPLDTCIANQHVDRNNVGDFQRVRPGENIIYTYDVLWRYSETAWASRWDVYLSEDHMVPAQVHWYSITNSILVVLFLSLLVVSILVRNLRRDIAGYNAMAALTDEEKEEEAEESGWKLVHADVFRPPTKLADGLLHYGWIWSTDWCLRVCHYPSCCSWLFKPRSSWKSNDVCSGLLHALRMSRWICFKQIVQIIPWTSVAALHTVYGYRIPRLVLLYVHLLQHNIGILPLDG</sequence>
<protein>
    <recommendedName>
        <fullName evidence="7">Transmembrane 9 superfamily member</fullName>
    </recommendedName>
</protein>
<proteinExistence type="inferred from homology"/>
<comment type="caution">
    <text evidence="7">Lacks conserved residue(s) required for the propagation of feature annotation.</text>
</comment>
<comment type="caution">
    <text evidence="8">The sequence shown here is derived from an EMBL/GenBank/DDBJ whole genome shotgun (WGS) entry which is preliminary data.</text>
</comment>
<dbReference type="AlphaFoldDB" id="A0AAD9D4Q4"/>
<evidence type="ECO:0000256" key="5">
    <source>
        <dbReference type="ARBA" id="ARBA00022989"/>
    </source>
</evidence>
<keyword evidence="5 7" id="KW-1133">Transmembrane helix</keyword>